<dbReference type="InterPro" id="IPR006158">
    <property type="entry name" value="Cobalamin-bd"/>
</dbReference>
<dbReference type="Pfam" id="PF02310">
    <property type="entry name" value="B12-binding"/>
    <property type="match status" value="1"/>
</dbReference>
<dbReference type="GO" id="GO:0031419">
    <property type="term" value="F:cobalamin binding"/>
    <property type="evidence" value="ECO:0007669"/>
    <property type="project" value="UniProtKB-KW"/>
</dbReference>
<comment type="caution">
    <text evidence="23">The sequence shown here is derived from an EMBL/GenBank/DDBJ whole genome shotgun (WGS) entry which is preliminary data.</text>
</comment>
<keyword evidence="11 16" id="KW-0479">Metal-binding</keyword>
<gene>
    <name evidence="23" type="ORF">PHYBOEH_004528</name>
</gene>
<dbReference type="PROSITE" id="PS51332">
    <property type="entry name" value="B12_BINDING"/>
    <property type="match status" value="1"/>
</dbReference>
<dbReference type="PANTHER" id="PTHR45833:SF1">
    <property type="entry name" value="METHIONINE SYNTHASE"/>
    <property type="match status" value="1"/>
</dbReference>
<dbReference type="NCBIfam" id="TIGR02082">
    <property type="entry name" value="metH"/>
    <property type="match status" value="1"/>
</dbReference>
<dbReference type="GO" id="GO:0050667">
    <property type="term" value="P:homocysteine metabolic process"/>
    <property type="evidence" value="ECO:0007669"/>
    <property type="project" value="TreeGrafter"/>
</dbReference>
<evidence type="ECO:0000259" key="18">
    <source>
        <dbReference type="PROSITE" id="PS50970"/>
    </source>
</evidence>
<dbReference type="FunFam" id="3.40.50.280:FF:000001">
    <property type="entry name" value="Methionine synthase"/>
    <property type="match status" value="1"/>
</dbReference>
<dbReference type="Proteomes" id="UP000693981">
    <property type="component" value="Unassembled WGS sequence"/>
</dbReference>
<dbReference type="InterPro" id="IPR033706">
    <property type="entry name" value="Met_synthase_B12-bd"/>
</dbReference>
<dbReference type="Pfam" id="PF00809">
    <property type="entry name" value="Pterin_bind"/>
    <property type="match status" value="1"/>
</dbReference>
<dbReference type="InterPro" id="IPR000489">
    <property type="entry name" value="Pterin-binding_dom"/>
</dbReference>
<feature type="binding site" evidence="17">
    <location>
        <position position="332"/>
    </location>
    <ligand>
        <name>Zn(2+)</name>
        <dbReference type="ChEBI" id="CHEBI:29105"/>
    </ligand>
</feature>
<keyword evidence="12" id="KW-0677">Repeat</keyword>
<feature type="domain" description="Pterin-binding" evidence="19">
    <location>
        <begin position="379"/>
        <end position="640"/>
    </location>
</feature>
<dbReference type="GO" id="GO:0046653">
    <property type="term" value="P:tetrahydrofolate metabolic process"/>
    <property type="evidence" value="ECO:0007669"/>
    <property type="project" value="TreeGrafter"/>
</dbReference>
<evidence type="ECO:0000256" key="8">
    <source>
        <dbReference type="ARBA" id="ARBA00022628"/>
    </source>
</evidence>
<dbReference type="InterPro" id="IPR003759">
    <property type="entry name" value="Cbl-bd_cap"/>
</dbReference>
<keyword evidence="6 16" id="KW-0489">Methyltransferase</keyword>
<dbReference type="InterPro" id="IPR011822">
    <property type="entry name" value="MetH"/>
</dbReference>
<dbReference type="SMART" id="SM01018">
    <property type="entry name" value="B12-binding_2"/>
    <property type="match status" value="1"/>
</dbReference>
<evidence type="ECO:0000256" key="13">
    <source>
        <dbReference type="ARBA" id="ARBA00022833"/>
    </source>
</evidence>
<evidence type="ECO:0000256" key="1">
    <source>
        <dbReference type="ARBA" id="ARBA00001947"/>
    </source>
</evidence>
<evidence type="ECO:0000256" key="17">
    <source>
        <dbReference type="PROSITE-ProRule" id="PRU00333"/>
    </source>
</evidence>
<dbReference type="FunFam" id="1.10.1240.10:FF:000001">
    <property type="entry name" value="Methionine synthase"/>
    <property type="match status" value="1"/>
</dbReference>
<dbReference type="PROSITE" id="PS50972">
    <property type="entry name" value="PTERIN_BINDING"/>
    <property type="match status" value="1"/>
</dbReference>
<evidence type="ECO:0000256" key="15">
    <source>
        <dbReference type="ARBA" id="ARBA00023285"/>
    </source>
</evidence>
<dbReference type="GO" id="GO:0032259">
    <property type="term" value="P:methylation"/>
    <property type="evidence" value="ECO:0007669"/>
    <property type="project" value="UniProtKB-KW"/>
</dbReference>
<evidence type="ECO:0000256" key="7">
    <source>
        <dbReference type="ARBA" id="ARBA00022605"/>
    </source>
</evidence>
<comment type="cofactor">
    <cofactor evidence="2 16">
        <name>methylcob(III)alamin</name>
        <dbReference type="ChEBI" id="CHEBI:28115"/>
    </cofactor>
</comment>
<comment type="catalytic activity">
    <reaction evidence="16">
        <text>(6S)-5-methyl-5,6,7,8-tetrahydrofolate + L-homocysteine = (6S)-5,6,7,8-tetrahydrofolate + L-methionine</text>
        <dbReference type="Rhea" id="RHEA:11172"/>
        <dbReference type="ChEBI" id="CHEBI:18608"/>
        <dbReference type="ChEBI" id="CHEBI:57453"/>
        <dbReference type="ChEBI" id="CHEBI:57844"/>
        <dbReference type="ChEBI" id="CHEBI:58199"/>
        <dbReference type="EC" id="2.1.1.13"/>
    </reaction>
</comment>
<keyword evidence="10 16" id="KW-0949">S-adenosyl-L-methionine</keyword>
<evidence type="ECO:0000313" key="23">
    <source>
        <dbReference type="EMBL" id="KAG7394875.1"/>
    </source>
</evidence>
<dbReference type="PROSITE" id="PS50974">
    <property type="entry name" value="ADOMET_ACTIVATION"/>
    <property type="match status" value="1"/>
</dbReference>
<dbReference type="GO" id="GO:0008270">
    <property type="term" value="F:zinc ion binding"/>
    <property type="evidence" value="ECO:0007669"/>
    <property type="project" value="InterPro"/>
</dbReference>
<feature type="binding site" evidence="17">
    <location>
        <position position="268"/>
    </location>
    <ligand>
        <name>Zn(2+)</name>
        <dbReference type="ChEBI" id="CHEBI:29105"/>
    </ligand>
</feature>
<organism evidence="23 24">
    <name type="scientific">Phytophthora boehmeriae</name>
    <dbReference type="NCBI Taxonomy" id="109152"/>
    <lineage>
        <taxon>Eukaryota</taxon>
        <taxon>Sar</taxon>
        <taxon>Stramenopiles</taxon>
        <taxon>Oomycota</taxon>
        <taxon>Peronosporomycetes</taxon>
        <taxon>Peronosporales</taxon>
        <taxon>Peronosporaceae</taxon>
        <taxon>Phytophthora</taxon>
    </lineage>
</organism>
<dbReference type="FunFam" id="3.20.20.20:FF:000002">
    <property type="entry name" value="Methionine synthase"/>
    <property type="match status" value="1"/>
</dbReference>
<dbReference type="InterPro" id="IPR004223">
    <property type="entry name" value="VitB12-dep_Met_synth_activ_dom"/>
</dbReference>
<keyword evidence="15 16" id="KW-0170">Cobalt</keyword>
<comment type="domain">
    <text evidence="16">Modular enzyme with four functionally distinct domains. The isolated Hcy-binding domain catalyzes methyl transfer from free methylcobalamin to homocysteine. The Hcy-binding domain in association with the pterin-binding domain catalyzes the methylation of cob(I)alamin by methyltetrahydrofolate and the methylation of homocysteine. The B12-binding domain binds the cofactor. The AdoMet activation domain binds S-adenosyl-L-methionine. Under aerobic conditions cob(I)alamin can be converted to inactive cob(II)alamin. Reductive methylation by S-adenosyl-L-methionine and flavodoxin regenerates methylcobalamin.</text>
</comment>
<dbReference type="FunFam" id="3.20.20.330:FF:000001">
    <property type="entry name" value="Methionine synthase"/>
    <property type="match status" value="1"/>
</dbReference>
<evidence type="ECO:0000256" key="6">
    <source>
        <dbReference type="ARBA" id="ARBA00022603"/>
    </source>
</evidence>
<proteinExistence type="inferred from homology"/>
<accession>A0A8T1WNA3</accession>
<keyword evidence="7 16" id="KW-0028">Amino-acid biosynthesis</keyword>
<keyword evidence="14 16" id="KW-0486">Methionine biosynthesis</keyword>
<feature type="domain" description="B12-binding N-terminal" evidence="22">
    <location>
        <begin position="678"/>
        <end position="772"/>
    </location>
</feature>
<comment type="similarity">
    <text evidence="4">Belongs to the vitamin-B12 dependent methionine synthase family.</text>
</comment>
<dbReference type="NCBIfam" id="NF007024">
    <property type="entry name" value="PRK09490.1"/>
    <property type="match status" value="1"/>
</dbReference>
<evidence type="ECO:0000259" key="20">
    <source>
        <dbReference type="PROSITE" id="PS50974"/>
    </source>
</evidence>
<keyword evidence="9 16" id="KW-0808">Transferase</keyword>
<evidence type="ECO:0000256" key="9">
    <source>
        <dbReference type="ARBA" id="ARBA00022679"/>
    </source>
</evidence>
<dbReference type="EMBL" id="JAGDFL010000239">
    <property type="protein sequence ID" value="KAG7394875.1"/>
    <property type="molecule type" value="Genomic_DNA"/>
</dbReference>
<evidence type="ECO:0000256" key="11">
    <source>
        <dbReference type="ARBA" id="ARBA00022723"/>
    </source>
</evidence>
<dbReference type="PANTHER" id="PTHR45833">
    <property type="entry name" value="METHIONINE SYNTHASE"/>
    <property type="match status" value="1"/>
</dbReference>
<feature type="domain" description="AdoMet activation" evidence="20">
    <location>
        <begin position="947"/>
        <end position="1284"/>
    </location>
</feature>
<name>A0A8T1WNA3_9STRA</name>
<evidence type="ECO:0000256" key="10">
    <source>
        <dbReference type="ARBA" id="ARBA00022691"/>
    </source>
</evidence>
<dbReference type="PROSITE" id="PS50970">
    <property type="entry name" value="HCY"/>
    <property type="match status" value="1"/>
</dbReference>
<feature type="domain" description="Hcy-binding" evidence="18">
    <location>
        <begin position="25"/>
        <end position="346"/>
    </location>
</feature>
<feature type="domain" description="B12-binding" evidence="21">
    <location>
        <begin position="792"/>
        <end position="930"/>
    </location>
</feature>
<dbReference type="OrthoDB" id="261426at2759"/>
<comment type="function">
    <text evidence="16">Catalyzes the transfer of a methyl group from methyl-cobalamin to homocysteine, yielding enzyme-bound cob(I)alamin and methionine. Subsequently, remethylates the cofactor using methyltetrahydrofolate.</text>
</comment>
<evidence type="ECO:0000256" key="12">
    <source>
        <dbReference type="ARBA" id="ARBA00022737"/>
    </source>
</evidence>
<dbReference type="Pfam" id="PF02607">
    <property type="entry name" value="B12-binding_2"/>
    <property type="match status" value="1"/>
</dbReference>
<protein>
    <recommendedName>
        <fullName evidence="5 16">Methionine synthase</fullName>
        <ecNumber evidence="5 16">2.1.1.13</ecNumber>
    </recommendedName>
    <alternativeName>
        <fullName evidence="16">5-methyltetrahydrofolate--homocysteine methyltransferase</fullName>
    </alternativeName>
</protein>
<evidence type="ECO:0000259" key="19">
    <source>
        <dbReference type="PROSITE" id="PS50972"/>
    </source>
</evidence>
<evidence type="ECO:0000256" key="3">
    <source>
        <dbReference type="ARBA" id="ARBA00005178"/>
    </source>
</evidence>
<evidence type="ECO:0000256" key="4">
    <source>
        <dbReference type="ARBA" id="ARBA00010398"/>
    </source>
</evidence>
<dbReference type="Pfam" id="PF02965">
    <property type="entry name" value="Met_synt_B12"/>
    <property type="match status" value="1"/>
</dbReference>
<sequence>MRSDVTAEELQMLQQPYVRGETDIFAYLTALMKQRVLIFDGGMGTMIQTYKFSEEDFRGERFKDSEVLVKGNNDLLSITQPEVIKTIHKQYMQIGQAQLIGTNTFSGTTIAQADYQMEDLVYELNFESAKLAREAADEVAALDPLKPRFVAGSIGPTNRTLSISPNVEDPGFRNVTFDELVDAYYTQVEGLVDGGSDILLVETIFDTLNAKAAVFAINKYQEATGRRLPLFISGTIVDMSGRTLSGQTTEAFYVSLRHSKPFCIGLNCALGADQMKPFLQRLANVAECFVSVYANAGLPNAMGGYDDTPAMMAEYCEAFSKDRLINMMGGCCGTTPEHIRAIAEMAAKYDPRPLPELKDPFMWLSGLEDLIVTKDRFSFLNVGERCNISGSIRFKRLIMKGDYGTAMDVARQQVEDGAMVIDVNVDDGMLDGVAAMERFLKIAVTEPDVSKVPFMVDSSKFHIVEAGLKCVQGKCIVNSISLKVGKDLFMEHARIVKNHGAAVVVMAFDEEGQAATEAEKVRICKRSYDILVNEVGFPPEDIIFDPNILTVATGMEEHNNYGVDFINACRIIKEQNPYCKISGGVSNLSFGFRGVNVIREAIHSVFLYHAVKAGMDMGIVNAAMLEVYDDIPKDLLKLVEDVVLNRHPDATEALLDRSLIEKEKADAAKKGGVVGGGNKQEWRTKPIGERLTHALVKGISEFIDQDVEEMRVASEKPLDVIEGPLMDGMNVVGQLFGSGKMFLPQVIKSARVMKKAVAYLLPFMEEEKNQKRLANTASGIANEEEDEDSQYAGKVLIATVKGDVHDIGKNIVGVVLGCNNYKIIDLGVMVPCEEILRVAEEQKVDVIGLSGLITPSLDEMVYVAREMDKAGLKIPLIVGGATTSKMHAAVKIAPHYSTPEHPVMHVLDASRSVVVVGNLLRQDEERDEFVEEVMEEYEEMREDYYASLDDIKLVGFSDAKDKCCKIDYSAKPPFQKVNRVGLHVIEDLPLEDLVPFIDWNPFFQTWELRGRYPNRGYPKIFDDETVGAEARKVFDEAQKLLQEIIDKKLLRVRGVSGIFPAYRDGEDVVVCDPKNPDQEISKFCMLRQQAEKETSDPYMSLADFIAPKSVDGHDYIGGFAVGVFGVEEMAAKFEADHDDFNKIMTQAIGDRLAEAFAEYIHREMRVKDWGYAADEVLNQEDLLKVKYDGIRPAPGYPSQPDHTEKRALWDLLKADELIELNLTDSYMMLPGSAVSALCFAHPDSQYFAVGKIGKDQVMEYAKRKNQTLEETERWLAPILGYDRGN</sequence>
<evidence type="ECO:0000256" key="5">
    <source>
        <dbReference type="ARBA" id="ARBA00012032"/>
    </source>
</evidence>
<dbReference type="GO" id="GO:0008705">
    <property type="term" value="F:methionine synthase activity"/>
    <property type="evidence" value="ECO:0007669"/>
    <property type="project" value="UniProtKB-EC"/>
</dbReference>
<comment type="pathway">
    <text evidence="3 16">Amino-acid biosynthesis; L-methionine biosynthesis via de novo pathway; L-methionine from L-homocysteine (MetH route): step 1/1.</text>
</comment>
<dbReference type="InterPro" id="IPR003726">
    <property type="entry name" value="HCY_dom"/>
</dbReference>
<dbReference type="InterPro" id="IPR050554">
    <property type="entry name" value="Met_Synthase/Corrinoid"/>
</dbReference>
<dbReference type="PROSITE" id="PS51337">
    <property type="entry name" value="B12_BINDING_NTER"/>
    <property type="match status" value="1"/>
</dbReference>
<dbReference type="CDD" id="cd00740">
    <property type="entry name" value="MeTr"/>
    <property type="match status" value="1"/>
</dbReference>
<dbReference type="CDD" id="cd02069">
    <property type="entry name" value="methionine_synthase_B12_BD"/>
    <property type="match status" value="1"/>
</dbReference>
<feature type="binding site" evidence="17">
    <location>
        <position position="331"/>
    </location>
    <ligand>
        <name>Zn(2+)</name>
        <dbReference type="ChEBI" id="CHEBI:29105"/>
    </ligand>
</feature>
<keyword evidence="13 16" id="KW-0862">Zinc</keyword>
<evidence type="ECO:0000313" key="24">
    <source>
        <dbReference type="Proteomes" id="UP000693981"/>
    </source>
</evidence>
<comment type="cofactor">
    <cofactor evidence="1 16 17">
        <name>Zn(2+)</name>
        <dbReference type="ChEBI" id="CHEBI:29105"/>
    </cofactor>
</comment>
<evidence type="ECO:0000256" key="14">
    <source>
        <dbReference type="ARBA" id="ARBA00023167"/>
    </source>
</evidence>
<dbReference type="EC" id="2.1.1.13" evidence="5 16"/>
<evidence type="ECO:0000256" key="2">
    <source>
        <dbReference type="ARBA" id="ARBA00001956"/>
    </source>
</evidence>
<evidence type="ECO:0000256" key="16">
    <source>
        <dbReference type="PIRNR" id="PIRNR000381"/>
    </source>
</evidence>
<keyword evidence="8 16" id="KW-0846">Cobalamin</keyword>
<evidence type="ECO:0000259" key="21">
    <source>
        <dbReference type="PROSITE" id="PS51332"/>
    </source>
</evidence>
<dbReference type="PIRSF" id="PIRSF000381">
    <property type="entry name" value="MetH"/>
    <property type="match status" value="1"/>
</dbReference>
<evidence type="ECO:0000259" key="22">
    <source>
        <dbReference type="PROSITE" id="PS51337"/>
    </source>
</evidence>
<dbReference type="GO" id="GO:0005829">
    <property type="term" value="C:cytosol"/>
    <property type="evidence" value="ECO:0007669"/>
    <property type="project" value="TreeGrafter"/>
</dbReference>
<reference evidence="23" key="1">
    <citation type="submission" date="2021-02" db="EMBL/GenBank/DDBJ databases">
        <authorList>
            <person name="Palmer J.M."/>
        </authorList>
    </citation>
    <scope>NUCLEOTIDE SEQUENCE</scope>
    <source>
        <strain evidence="23">SCRP23</strain>
    </source>
</reference>
<keyword evidence="24" id="KW-1185">Reference proteome</keyword>
<dbReference type="Pfam" id="PF02574">
    <property type="entry name" value="S-methyl_trans"/>
    <property type="match status" value="1"/>
</dbReference>